<keyword evidence="3" id="KW-1185">Reference proteome</keyword>
<sequence length="190" mass="19381">MLKIKNSTLPIIAKALTVAGFVASVLLGATPANALDFTFSFQDVGTNGFVTGTLSNLVEGNNAGSGITAAVTSSPSGGGVTSGYNFLSTSSGGNAFVVTGGNITFANVLFGYASIELYLGTPGNLGYTSALFSSGSFYYSTSSRYTIQFAPVTAVPFELNSTVGLATLGICFGAAKLRRKHLAKKVNVTV</sequence>
<accession>A0ABZ2UY45</accession>
<protein>
    <recommendedName>
        <fullName evidence="4">PEP-CTERM protein-sorting domain-containing protein</fullName>
    </recommendedName>
</protein>
<keyword evidence="1" id="KW-0732">Signal</keyword>
<reference evidence="2 3" key="1">
    <citation type="submission" date="2024-04" db="EMBL/GenBank/DDBJ databases">
        <title>Okeanomitos corallinicola gen. &amp; sp. nov. (Nostocales, Cyanobacteria), a new toxic marine heterocyst-forming cyanobacterium from a coral reef.</title>
        <authorList>
            <person name="Li H."/>
            <person name="Li R."/>
            <person name="Kang J."/>
            <person name="Hii K.S."/>
            <person name="Mohamed H.F."/>
            <person name="Xu X."/>
            <person name="Luo Z."/>
        </authorList>
    </citation>
    <scope>NUCLEOTIDE SEQUENCE [LARGE SCALE GENOMIC DNA]</scope>
    <source>
        <strain evidence="2 3">TIOX110</strain>
    </source>
</reference>
<evidence type="ECO:0000313" key="3">
    <source>
        <dbReference type="Proteomes" id="UP001483337"/>
    </source>
</evidence>
<name>A0ABZ2UY45_9CYAN</name>
<evidence type="ECO:0000256" key="1">
    <source>
        <dbReference type="SAM" id="SignalP"/>
    </source>
</evidence>
<evidence type="ECO:0000313" key="2">
    <source>
        <dbReference type="EMBL" id="WZB89220.1"/>
    </source>
</evidence>
<dbReference type="Proteomes" id="UP001483337">
    <property type="component" value="Chromosome"/>
</dbReference>
<gene>
    <name evidence="2" type="ORF">WJM97_05940</name>
</gene>
<feature type="signal peptide" evidence="1">
    <location>
        <begin position="1"/>
        <end position="34"/>
    </location>
</feature>
<dbReference type="RefSeq" id="WP_353932124.1">
    <property type="nucleotide sequence ID" value="NZ_CP150886.1"/>
</dbReference>
<feature type="chain" id="PRO_5046921546" description="PEP-CTERM protein-sorting domain-containing protein" evidence="1">
    <location>
        <begin position="35"/>
        <end position="190"/>
    </location>
</feature>
<evidence type="ECO:0008006" key="4">
    <source>
        <dbReference type="Google" id="ProtNLM"/>
    </source>
</evidence>
<dbReference type="EMBL" id="CP150886">
    <property type="protein sequence ID" value="WZB89220.1"/>
    <property type="molecule type" value="Genomic_DNA"/>
</dbReference>
<organism evidence="2 3">
    <name type="scientific">Okeanomitos corallinicola TIOX110</name>
    <dbReference type="NCBI Taxonomy" id="3133117"/>
    <lineage>
        <taxon>Bacteria</taxon>
        <taxon>Bacillati</taxon>
        <taxon>Cyanobacteriota</taxon>
        <taxon>Cyanophyceae</taxon>
        <taxon>Nostocales</taxon>
        <taxon>Aphanizomenonaceae</taxon>
        <taxon>Okeanomitos</taxon>
    </lineage>
</organism>
<proteinExistence type="predicted"/>